<evidence type="ECO:0000313" key="3">
    <source>
        <dbReference type="Proteomes" id="UP000240615"/>
    </source>
</evidence>
<name>A0ABC8CVN1_CLOBO</name>
<proteinExistence type="predicted"/>
<evidence type="ECO:0000256" key="1">
    <source>
        <dbReference type="SAM" id="Phobius"/>
    </source>
</evidence>
<sequence length="115" mass="14006">MYSKNNNKKRKDALLFIRKDKFKRLKRFKWAMALKNLRTIYRFTSLKLTQYIVGFILNAIAPLFILKEILKSINIRLAFYFTIFFIQKRMFLSNSSLKNFLRKLLQFISPSHIYR</sequence>
<keyword evidence="1" id="KW-0812">Transmembrane</keyword>
<feature type="transmembrane region" description="Helical" evidence="1">
    <location>
        <begin position="48"/>
        <end position="67"/>
    </location>
</feature>
<protein>
    <submittedName>
        <fullName evidence="2">Uncharacterized protein</fullName>
    </submittedName>
</protein>
<evidence type="ECO:0000313" key="2">
    <source>
        <dbReference type="EMBL" id="AVQ39167.1"/>
    </source>
</evidence>
<organism evidence="2 3">
    <name type="scientific">Clostridium botulinum</name>
    <dbReference type="NCBI Taxonomy" id="1491"/>
    <lineage>
        <taxon>Bacteria</taxon>
        <taxon>Bacillati</taxon>
        <taxon>Bacillota</taxon>
        <taxon>Clostridia</taxon>
        <taxon>Eubacteriales</taxon>
        <taxon>Clostridiaceae</taxon>
        <taxon>Clostridium</taxon>
    </lineage>
</organism>
<keyword evidence="1" id="KW-1133">Transmembrane helix</keyword>
<dbReference type="EMBL" id="CP027777">
    <property type="protein sequence ID" value="AVQ39167.1"/>
    <property type="molecule type" value="Genomic_DNA"/>
</dbReference>
<keyword evidence="1" id="KW-0472">Membrane</keyword>
<dbReference type="Proteomes" id="UP000240615">
    <property type="component" value="Chromosome"/>
</dbReference>
<reference evidence="2 3" key="1">
    <citation type="submission" date="2018-01" db="EMBL/GenBank/DDBJ databases">
        <title>Genetic Diversity of Clostridium botulinum in seafood.</title>
        <authorList>
            <person name="Athira V."/>
            <person name="Arun Jyothi P.V."/>
            <person name="Lalitha K.V."/>
            <person name="Joseph T.C."/>
        </authorList>
    </citation>
    <scope>NUCLEOTIDE SEQUENCE [LARGE SCALE GENOMIC DNA]</scope>
    <source>
        <strain evidence="2 3">Mfbjulcb8</strain>
    </source>
</reference>
<gene>
    <name evidence="2" type="ORF">C7M56_10925</name>
</gene>
<dbReference type="AlphaFoldDB" id="A0ABC8CVN1"/>
<feature type="transmembrane region" description="Helical" evidence="1">
    <location>
        <begin position="73"/>
        <end position="92"/>
    </location>
</feature>
<accession>A0ABC8CVN1</accession>